<evidence type="ECO:0000313" key="2">
    <source>
        <dbReference type="Proteomes" id="UP000515465"/>
    </source>
</evidence>
<organism evidence="1 2">
    <name type="scientific">Mesorhizobium huakuii</name>
    <dbReference type="NCBI Taxonomy" id="28104"/>
    <lineage>
        <taxon>Bacteria</taxon>
        <taxon>Pseudomonadati</taxon>
        <taxon>Pseudomonadota</taxon>
        <taxon>Alphaproteobacteria</taxon>
        <taxon>Hyphomicrobiales</taxon>
        <taxon>Phyllobacteriaceae</taxon>
        <taxon>Mesorhizobium</taxon>
    </lineage>
</organism>
<dbReference type="Proteomes" id="UP000515465">
    <property type="component" value="Chromosome"/>
</dbReference>
<dbReference type="AlphaFoldDB" id="A0A7G6SN18"/>
<protein>
    <submittedName>
        <fullName evidence="1">Putative RiPP</fullName>
    </submittedName>
</protein>
<sequence length="34" mass="3590">MRKTYDKPTFVKRQKLSAVTAQEAVSGGPIGPAG</sequence>
<dbReference type="EMBL" id="CP050296">
    <property type="protein sequence ID" value="QND55900.1"/>
    <property type="molecule type" value="Genomic_DNA"/>
</dbReference>
<dbReference type="RefSeq" id="WP_183461646.1">
    <property type="nucleotide sequence ID" value="NZ_CP050296.1"/>
</dbReference>
<proteinExistence type="predicted"/>
<accession>A0A7G6SN18</accession>
<name>A0A7G6SN18_9HYPH</name>
<evidence type="ECO:0000313" key="1">
    <source>
        <dbReference type="EMBL" id="QND55900.1"/>
    </source>
</evidence>
<gene>
    <name evidence="1" type="ORF">HB778_03960</name>
</gene>
<reference evidence="2" key="1">
    <citation type="journal article" date="2020" name="Mol. Plant Microbe">
        <title>Rhizobial microsymbionts of the narrowly endemic Oxytropis species growing in Kamchatka are characterized by significant genetic diversity and possess a set of genes that are associated with T3SS and T6SS secretion systems and can affect the development of symbiosis.</title>
        <authorList>
            <person name="Safronova V."/>
            <person name="Guro P."/>
            <person name="Sazanova A."/>
            <person name="Kuznetsova I."/>
            <person name="Belimov A."/>
            <person name="Yakubov V."/>
            <person name="Chirak E."/>
            <person name="Afonin A."/>
            <person name="Gogolev Y."/>
            <person name="Andronov E."/>
            <person name="Tikhonovich I."/>
        </authorList>
    </citation>
    <scope>NUCLEOTIDE SEQUENCE [LARGE SCALE GENOMIC DNA]</scope>
    <source>
        <strain evidence="2">583</strain>
    </source>
</reference>